<evidence type="ECO:0000256" key="1">
    <source>
        <dbReference type="SAM" id="Phobius"/>
    </source>
</evidence>
<dbReference type="OrthoDB" id="10483350at2759"/>
<evidence type="ECO:0000313" key="3">
    <source>
        <dbReference type="Proteomes" id="UP000054477"/>
    </source>
</evidence>
<reference evidence="3" key="2">
    <citation type="submission" date="2015-01" db="EMBL/GenBank/DDBJ databases">
        <title>Evolutionary Origins and Diversification of the Mycorrhizal Mutualists.</title>
        <authorList>
            <consortium name="DOE Joint Genome Institute"/>
            <consortium name="Mycorrhizal Genomics Consortium"/>
            <person name="Kohler A."/>
            <person name="Kuo A."/>
            <person name="Nagy L.G."/>
            <person name="Floudas D."/>
            <person name="Copeland A."/>
            <person name="Barry K.W."/>
            <person name="Cichocki N."/>
            <person name="Veneault-Fourrey C."/>
            <person name="LaButti K."/>
            <person name="Lindquist E.A."/>
            <person name="Lipzen A."/>
            <person name="Lundell T."/>
            <person name="Morin E."/>
            <person name="Murat C."/>
            <person name="Riley R."/>
            <person name="Ohm R."/>
            <person name="Sun H."/>
            <person name="Tunlid A."/>
            <person name="Henrissat B."/>
            <person name="Grigoriev I.V."/>
            <person name="Hibbett D.S."/>
            <person name="Martin F."/>
        </authorList>
    </citation>
    <scope>NUCLEOTIDE SEQUENCE [LARGE SCALE GENOMIC DNA]</scope>
    <source>
        <strain evidence="3">LaAM-08-1</strain>
    </source>
</reference>
<dbReference type="EMBL" id="KN838653">
    <property type="protein sequence ID" value="KIJ99139.1"/>
    <property type="molecule type" value="Genomic_DNA"/>
</dbReference>
<dbReference type="Proteomes" id="UP000054477">
    <property type="component" value="Unassembled WGS sequence"/>
</dbReference>
<keyword evidence="1" id="KW-1133">Transmembrane helix</keyword>
<feature type="transmembrane region" description="Helical" evidence="1">
    <location>
        <begin position="30"/>
        <end position="49"/>
    </location>
</feature>
<sequence>MAQVLRGFVFYCVLLLIWPIYFALLPGRRIVPYSTGILNVYLSLSLVFLKKLRHRSSS</sequence>
<keyword evidence="1" id="KW-0812">Transmembrane</keyword>
<reference evidence="2 3" key="1">
    <citation type="submission" date="2014-04" db="EMBL/GenBank/DDBJ databases">
        <authorList>
            <consortium name="DOE Joint Genome Institute"/>
            <person name="Kuo A."/>
            <person name="Kohler A."/>
            <person name="Nagy L.G."/>
            <person name="Floudas D."/>
            <person name="Copeland A."/>
            <person name="Barry K.W."/>
            <person name="Cichocki N."/>
            <person name="Veneault-Fourrey C."/>
            <person name="LaButti K."/>
            <person name="Lindquist E.A."/>
            <person name="Lipzen A."/>
            <person name="Lundell T."/>
            <person name="Morin E."/>
            <person name="Murat C."/>
            <person name="Sun H."/>
            <person name="Tunlid A."/>
            <person name="Henrissat B."/>
            <person name="Grigoriev I.V."/>
            <person name="Hibbett D.S."/>
            <person name="Martin F."/>
            <person name="Nordberg H.P."/>
            <person name="Cantor M.N."/>
            <person name="Hua S.X."/>
        </authorList>
    </citation>
    <scope>NUCLEOTIDE SEQUENCE [LARGE SCALE GENOMIC DNA]</scope>
    <source>
        <strain evidence="2 3">LaAM-08-1</strain>
    </source>
</reference>
<feature type="transmembrane region" description="Helical" evidence="1">
    <location>
        <begin position="7"/>
        <end position="24"/>
    </location>
</feature>
<accession>A0A0C9WNI3</accession>
<keyword evidence="3" id="KW-1185">Reference proteome</keyword>
<gene>
    <name evidence="2" type="ORF">K443DRAFT_624845</name>
</gene>
<protein>
    <submittedName>
        <fullName evidence="2">Uncharacterized protein</fullName>
    </submittedName>
</protein>
<proteinExistence type="predicted"/>
<evidence type="ECO:0000313" key="2">
    <source>
        <dbReference type="EMBL" id="KIJ99139.1"/>
    </source>
</evidence>
<name>A0A0C9WNI3_9AGAR</name>
<keyword evidence="1" id="KW-0472">Membrane</keyword>
<dbReference type="HOGENOM" id="CLU_2979413_0_0_1"/>
<dbReference type="AlphaFoldDB" id="A0A0C9WNI3"/>
<organism evidence="2 3">
    <name type="scientific">Laccaria amethystina LaAM-08-1</name>
    <dbReference type="NCBI Taxonomy" id="1095629"/>
    <lineage>
        <taxon>Eukaryota</taxon>
        <taxon>Fungi</taxon>
        <taxon>Dikarya</taxon>
        <taxon>Basidiomycota</taxon>
        <taxon>Agaricomycotina</taxon>
        <taxon>Agaricomycetes</taxon>
        <taxon>Agaricomycetidae</taxon>
        <taxon>Agaricales</taxon>
        <taxon>Agaricineae</taxon>
        <taxon>Hydnangiaceae</taxon>
        <taxon>Laccaria</taxon>
    </lineage>
</organism>